<keyword evidence="1" id="KW-0472">Membrane</keyword>
<dbReference type="EMBL" id="JBBHLI010000004">
    <property type="protein sequence ID" value="MEK9501068.1"/>
    <property type="molecule type" value="Genomic_DNA"/>
</dbReference>
<sequence length="156" mass="16954">MTPGTAPRPVPLYRYGALAWVWRGLIALALTGGGALLAFAVHFRSAGFVAMALPLLAPALFFGWVLATSIERRGEHLRVGTLLFAVRRIPLDRLGRPTLRLRATAVTHQVDAPRIWVPVRGRLPLYIDLLAGVPDPAAFRDVFPLSPAVSSVLESE</sequence>
<reference evidence="2 3" key="1">
    <citation type="submission" date="2024-02" db="EMBL/GenBank/DDBJ databases">
        <title>A novel Gemmatimonadota bacterium.</title>
        <authorList>
            <person name="Du Z.-J."/>
            <person name="Ye Y.-Q."/>
        </authorList>
    </citation>
    <scope>NUCLEOTIDE SEQUENCE [LARGE SCALE GENOMIC DNA]</scope>
    <source>
        <strain evidence="2 3">DH-20</strain>
    </source>
</reference>
<evidence type="ECO:0000313" key="3">
    <source>
        <dbReference type="Proteomes" id="UP001484239"/>
    </source>
</evidence>
<comment type="caution">
    <text evidence="2">The sequence shown here is derived from an EMBL/GenBank/DDBJ whole genome shotgun (WGS) entry which is preliminary data.</text>
</comment>
<organism evidence="2 3">
    <name type="scientific">Gaopeijia maritima</name>
    <dbReference type="NCBI Taxonomy" id="3119007"/>
    <lineage>
        <taxon>Bacteria</taxon>
        <taxon>Pseudomonadati</taxon>
        <taxon>Gemmatimonadota</taxon>
        <taxon>Longimicrobiia</taxon>
        <taxon>Gaopeijiales</taxon>
        <taxon>Gaopeijiaceae</taxon>
        <taxon>Gaopeijia</taxon>
    </lineage>
</organism>
<keyword evidence="1" id="KW-0812">Transmembrane</keyword>
<proteinExistence type="predicted"/>
<dbReference type="RefSeq" id="WP_405277085.1">
    <property type="nucleotide sequence ID" value="NZ_CP144380.1"/>
</dbReference>
<evidence type="ECO:0000256" key="1">
    <source>
        <dbReference type="SAM" id="Phobius"/>
    </source>
</evidence>
<accession>A0ABU9EAB0</accession>
<feature type="transmembrane region" description="Helical" evidence="1">
    <location>
        <begin position="48"/>
        <end position="67"/>
    </location>
</feature>
<evidence type="ECO:0008006" key="4">
    <source>
        <dbReference type="Google" id="ProtNLM"/>
    </source>
</evidence>
<dbReference type="Proteomes" id="UP001484239">
    <property type="component" value="Unassembled WGS sequence"/>
</dbReference>
<gene>
    <name evidence="2" type="ORF">WI372_08775</name>
</gene>
<keyword evidence="3" id="KW-1185">Reference proteome</keyword>
<keyword evidence="1" id="KW-1133">Transmembrane helix</keyword>
<feature type="transmembrane region" description="Helical" evidence="1">
    <location>
        <begin position="20"/>
        <end position="41"/>
    </location>
</feature>
<name>A0ABU9EAB0_9BACT</name>
<evidence type="ECO:0000313" key="2">
    <source>
        <dbReference type="EMBL" id="MEK9501068.1"/>
    </source>
</evidence>
<protein>
    <recommendedName>
        <fullName evidence="4">PH domain-containing protein</fullName>
    </recommendedName>
</protein>